<evidence type="ECO:0000256" key="4">
    <source>
        <dbReference type="SAM" id="MobiDB-lite"/>
    </source>
</evidence>
<dbReference type="InterPro" id="IPR003890">
    <property type="entry name" value="MIF4G-like_typ-3"/>
</dbReference>
<dbReference type="Proteomes" id="UP000214365">
    <property type="component" value="Unassembled WGS sequence"/>
</dbReference>
<gene>
    <name evidence="6" type="ORF">UA08_02352</name>
</gene>
<dbReference type="GeneID" id="31002107"/>
<dbReference type="InterPro" id="IPR016024">
    <property type="entry name" value="ARM-type_fold"/>
</dbReference>
<dbReference type="InterPro" id="IPR050781">
    <property type="entry name" value="CWC22_splicing_factor"/>
</dbReference>
<evidence type="ECO:0000256" key="1">
    <source>
        <dbReference type="ARBA" id="ARBA00004604"/>
    </source>
</evidence>
<dbReference type="PROSITE" id="PS51366">
    <property type="entry name" value="MI"/>
    <property type="match status" value="1"/>
</dbReference>
<evidence type="ECO:0000256" key="2">
    <source>
        <dbReference type="ARBA" id="ARBA00006856"/>
    </source>
</evidence>
<feature type="region of interest" description="Disordered" evidence="4">
    <location>
        <begin position="1"/>
        <end position="302"/>
    </location>
</feature>
<protein>
    <recommendedName>
        <fullName evidence="5">MI domain-containing protein</fullName>
    </recommendedName>
</protein>
<dbReference type="GO" id="GO:0005730">
    <property type="term" value="C:nucleolus"/>
    <property type="evidence" value="ECO:0007669"/>
    <property type="project" value="UniProtKB-SubCell"/>
</dbReference>
<comment type="similarity">
    <text evidence="2">Belongs to the CWC22 family.</text>
</comment>
<evidence type="ECO:0000313" key="6">
    <source>
        <dbReference type="EMBL" id="OKL61762.1"/>
    </source>
</evidence>
<organism evidence="6 7">
    <name type="scientific">Talaromyces atroroseus</name>
    <dbReference type="NCBI Taxonomy" id="1441469"/>
    <lineage>
        <taxon>Eukaryota</taxon>
        <taxon>Fungi</taxon>
        <taxon>Dikarya</taxon>
        <taxon>Ascomycota</taxon>
        <taxon>Pezizomycotina</taxon>
        <taxon>Eurotiomycetes</taxon>
        <taxon>Eurotiomycetidae</taxon>
        <taxon>Eurotiales</taxon>
        <taxon>Trichocomaceae</taxon>
        <taxon>Talaromyces</taxon>
        <taxon>Talaromyces sect. Trachyspermi</taxon>
    </lineage>
</organism>
<feature type="compositionally biased region" description="Basic and acidic residues" evidence="4">
    <location>
        <begin position="14"/>
        <end position="32"/>
    </location>
</feature>
<accession>A0A225AJS2</accession>
<dbReference type="PANTHER" id="PTHR18034">
    <property type="entry name" value="CELL CYCLE CONTROL PROTEIN CWF22-RELATED"/>
    <property type="match status" value="1"/>
</dbReference>
<dbReference type="Pfam" id="PF02854">
    <property type="entry name" value="MIF4G"/>
    <property type="match status" value="1"/>
</dbReference>
<feature type="compositionally biased region" description="Acidic residues" evidence="4">
    <location>
        <begin position="219"/>
        <end position="259"/>
    </location>
</feature>
<reference evidence="6 7" key="1">
    <citation type="submission" date="2015-06" db="EMBL/GenBank/DDBJ databases">
        <title>Talaromyces atroroseus IBT 11181 draft genome.</title>
        <authorList>
            <person name="Rasmussen K.B."/>
            <person name="Rasmussen S."/>
            <person name="Petersen B."/>
            <person name="Sicheritz-Ponten T."/>
            <person name="Mortensen U.H."/>
            <person name="Thrane U."/>
        </authorList>
    </citation>
    <scope>NUCLEOTIDE SEQUENCE [LARGE SCALE GENOMIC DNA]</scope>
    <source>
        <strain evidence="6 7">IBT 11181</strain>
    </source>
</reference>
<evidence type="ECO:0000313" key="7">
    <source>
        <dbReference type="Proteomes" id="UP000214365"/>
    </source>
</evidence>
<dbReference type="FunFam" id="1.25.40.180:FF:000050">
    <property type="entry name" value="Nuclear protein (Sgd1), putative"/>
    <property type="match status" value="1"/>
</dbReference>
<feature type="compositionally biased region" description="Basic and acidic residues" evidence="4">
    <location>
        <begin position="112"/>
        <end position="142"/>
    </location>
</feature>
<sequence>MPRPLHLTTALPRQLREELGIRDRYGEKERNRNRPVSRKAQRKEERQQKRHHGRGGGITRKQQEAFDSDKEEVESEEEIEDEEDSNSEDERNAASAKLSKPRKTKTADEEENSRPKEPKISKSVRDKLAQDEKEIEALEKRLGIKGRKKLPKAFEEEGLADILGGLAEDSELEETKKRKREESDWLQSKRRKAQGLDLEEDGSEVEGSDGLEQGSSASDSDEFDLLDEDVGSDEALESGTGESEESDGLEDADEEDDQPLDAPKEKKTRENPYVAPVTKSISTSKYIPPSMRAAASGTSEDDVRLRRQAQGLLNKLSEANLISILNDVEKLYRENPRQSVTSTLSSLLLTLVADRASLQDTFIILHAGFVAGLYKLLGMDFGAIIIQNLVEMFDKSADERGPFTGKEHLNLMSLLSQLYNFHVIGSNLVFDYISLFLQDITETNTELLLKIIRNSGPQLRQDDPSALKDIVLLIQPAVARIGESSLSVRTKFMIETITDLKNNRMKTGVSASTISSEHITKMRKILGSLNNRNIRATEPIRVSMADIRNSEKKGKWWLVGASWKEFDPLEAARQELSASSAVVANPTTKVSVDEDSDGEPDLVSIAKAHRMNTDVRRSIFVAIMSATDYRDAHVRLLKLHLKKNQEYEIPRVLVHCAMEEEAYNPYYTLIARRLCSEMGRRIKMSFMFTLWDVFKRMGEKNDLDEDDNDSEFNGFDDDSNDAAKLNMKSIVNLSKMYGSLISESLLNLAILKNLNFAYLQPKTSTFVEILIITIIQQSQLLPSTTKRRTKSTTQKEKEMENEEKTEKQALILSRIFLQTHEIAPHIVKGLLYFIRKVVAKSDIVSSNKEKKMVKWGCTVATNALKGIEERGD</sequence>
<dbReference type="GO" id="GO:0042274">
    <property type="term" value="P:ribosomal small subunit biogenesis"/>
    <property type="evidence" value="ECO:0007669"/>
    <property type="project" value="TreeGrafter"/>
</dbReference>
<proteinExistence type="inferred from homology"/>
<dbReference type="EMBL" id="LFMY01000003">
    <property type="protein sequence ID" value="OKL61762.1"/>
    <property type="molecule type" value="Genomic_DNA"/>
</dbReference>
<keyword evidence="3" id="KW-0539">Nucleus</keyword>
<dbReference type="OrthoDB" id="361797at2759"/>
<dbReference type="RefSeq" id="XP_020121883.1">
    <property type="nucleotide sequence ID" value="XM_020264385.1"/>
</dbReference>
<dbReference type="SMART" id="SM00543">
    <property type="entry name" value="MIF4G"/>
    <property type="match status" value="1"/>
</dbReference>
<keyword evidence="7" id="KW-1185">Reference proteome</keyword>
<evidence type="ECO:0000259" key="5">
    <source>
        <dbReference type="PROSITE" id="PS51366"/>
    </source>
</evidence>
<dbReference type="Gene3D" id="1.25.40.180">
    <property type="match status" value="1"/>
</dbReference>
<feature type="compositionally biased region" description="Basic and acidic residues" evidence="4">
    <location>
        <begin position="173"/>
        <end position="183"/>
    </location>
</feature>
<dbReference type="AlphaFoldDB" id="A0A225AJS2"/>
<dbReference type="PANTHER" id="PTHR18034:SF4">
    <property type="entry name" value="NUCLEOLAR MIF4G DOMAIN-CONTAINING PROTEIN 1"/>
    <property type="match status" value="1"/>
</dbReference>
<name>A0A225AJS2_TALAT</name>
<feature type="region of interest" description="Disordered" evidence="4">
    <location>
        <begin position="783"/>
        <end position="803"/>
    </location>
</feature>
<dbReference type="SUPFAM" id="SSF48371">
    <property type="entry name" value="ARM repeat"/>
    <property type="match status" value="1"/>
</dbReference>
<comment type="subcellular location">
    <subcellularLocation>
        <location evidence="1">Nucleus</location>
        <location evidence="1">Nucleolus</location>
    </subcellularLocation>
</comment>
<dbReference type="Pfam" id="PF02847">
    <property type="entry name" value="MA3"/>
    <property type="match status" value="1"/>
</dbReference>
<dbReference type="GO" id="GO:0003723">
    <property type="term" value="F:RNA binding"/>
    <property type="evidence" value="ECO:0007669"/>
    <property type="project" value="InterPro"/>
</dbReference>
<evidence type="ECO:0000256" key="3">
    <source>
        <dbReference type="ARBA" id="ARBA00023242"/>
    </source>
</evidence>
<feature type="compositionally biased region" description="Basic and acidic residues" evidence="4">
    <location>
        <begin position="793"/>
        <end position="803"/>
    </location>
</feature>
<feature type="domain" description="MI" evidence="5">
    <location>
        <begin position="614"/>
        <end position="756"/>
    </location>
</feature>
<dbReference type="STRING" id="1441469.A0A225AJS2"/>
<feature type="compositionally biased region" description="Acidic residues" evidence="4">
    <location>
        <begin position="69"/>
        <end position="87"/>
    </location>
</feature>
<dbReference type="InterPro" id="IPR003891">
    <property type="entry name" value="Initiation_fac_eIF4g_MI"/>
</dbReference>
<comment type="caution">
    <text evidence="6">The sequence shown here is derived from an EMBL/GenBank/DDBJ whole genome shotgun (WGS) entry which is preliminary data.</text>
</comment>
<dbReference type="SMART" id="SM00544">
    <property type="entry name" value="MA3"/>
    <property type="match status" value="1"/>
</dbReference>
<feature type="compositionally biased region" description="Acidic residues" evidence="4">
    <location>
        <begin position="197"/>
        <end position="209"/>
    </location>
</feature>